<accession>A0ACB9JW11</accession>
<dbReference type="EMBL" id="CM042019">
    <property type="protein sequence ID" value="KAI3824133.1"/>
    <property type="molecule type" value="Genomic_DNA"/>
</dbReference>
<sequence>MAAVFVLAFRIRVAGGGCRSYCGGPSTTNDGDGFGVVVGNGIGANSAVDGDRFGAGWKGGLGGWYLWVGVGAAVETGGDVFWLWSTLAEIARNLAKIYSLEGGVRIGFVTVIHG</sequence>
<reference evidence="1 2" key="2">
    <citation type="journal article" date="2022" name="Mol. Ecol. Resour.">
        <title>The genomes of chicory, endive, great burdock and yacon provide insights into Asteraceae paleo-polyploidization history and plant inulin production.</title>
        <authorList>
            <person name="Fan W."/>
            <person name="Wang S."/>
            <person name="Wang H."/>
            <person name="Wang A."/>
            <person name="Jiang F."/>
            <person name="Liu H."/>
            <person name="Zhao H."/>
            <person name="Xu D."/>
            <person name="Zhang Y."/>
        </authorList>
    </citation>
    <scope>NUCLEOTIDE SEQUENCE [LARGE SCALE GENOMIC DNA]</scope>
    <source>
        <strain evidence="2">cv. Yunnan</strain>
        <tissue evidence="1">Leaves</tissue>
    </source>
</reference>
<reference evidence="2" key="1">
    <citation type="journal article" date="2022" name="Mol. Ecol. Resour.">
        <title>The genomes of chicory, endive, great burdock and yacon provide insights into Asteraceae palaeo-polyploidization history and plant inulin production.</title>
        <authorList>
            <person name="Fan W."/>
            <person name="Wang S."/>
            <person name="Wang H."/>
            <person name="Wang A."/>
            <person name="Jiang F."/>
            <person name="Liu H."/>
            <person name="Zhao H."/>
            <person name="Xu D."/>
            <person name="Zhang Y."/>
        </authorList>
    </citation>
    <scope>NUCLEOTIDE SEQUENCE [LARGE SCALE GENOMIC DNA]</scope>
    <source>
        <strain evidence="2">cv. Yunnan</strain>
    </source>
</reference>
<proteinExistence type="predicted"/>
<dbReference type="Proteomes" id="UP001056120">
    <property type="component" value="Linkage Group LG02"/>
</dbReference>
<organism evidence="1 2">
    <name type="scientific">Smallanthus sonchifolius</name>
    <dbReference type="NCBI Taxonomy" id="185202"/>
    <lineage>
        <taxon>Eukaryota</taxon>
        <taxon>Viridiplantae</taxon>
        <taxon>Streptophyta</taxon>
        <taxon>Embryophyta</taxon>
        <taxon>Tracheophyta</taxon>
        <taxon>Spermatophyta</taxon>
        <taxon>Magnoliopsida</taxon>
        <taxon>eudicotyledons</taxon>
        <taxon>Gunneridae</taxon>
        <taxon>Pentapetalae</taxon>
        <taxon>asterids</taxon>
        <taxon>campanulids</taxon>
        <taxon>Asterales</taxon>
        <taxon>Asteraceae</taxon>
        <taxon>Asteroideae</taxon>
        <taxon>Heliantheae alliance</taxon>
        <taxon>Millerieae</taxon>
        <taxon>Smallanthus</taxon>
    </lineage>
</organism>
<evidence type="ECO:0000313" key="1">
    <source>
        <dbReference type="EMBL" id="KAI3824133.1"/>
    </source>
</evidence>
<protein>
    <submittedName>
        <fullName evidence="1">Uncharacterized protein</fullName>
    </submittedName>
</protein>
<evidence type="ECO:0000313" key="2">
    <source>
        <dbReference type="Proteomes" id="UP001056120"/>
    </source>
</evidence>
<name>A0ACB9JW11_9ASTR</name>
<gene>
    <name evidence="1" type="ORF">L1987_05582</name>
</gene>
<comment type="caution">
    <text evidence="1">The sequence shown here is derived from an EMBL/GenBank/DDBJ whole genome shotgun (WGS) entry which is preliminary data.</text>
</comment>
<keyword evidence="2" id="KW-1185">Reference proteome</keyword>